<gene>
    <name evidence="2" type="ORF">C3Z13_05125</name>
</gene>
<evidence type="ECO:0000256" key="1">
    <source>
        <dbReference type="SAM" id="Coils"/>
    </source>
</evidence>
<accession>A0ABX4ZSM0</accession>
<feature type="coiled-coil region" evidence="1">
    <location>
        <begin position="34"/>
        <end position="68"/>
    </location>
</feature>
<evidence type="ECO:0008006" key="4">
    <source>
        <dbReference type="Google" id="ProtNLM"/>
    </source>
</evidence>
<dbReference type="EMBL" id="PQVI01000067">
    <property type="protein sequence ID" value="POY42507.1"/>
    <property type="molecule type" value="Genomic_DNA"/>
</dbReference>
<keyword evidence="3" id="KW-1185">Reference proteome</keyword>
<dbReference type="RefSeq" id="WP_103855213.1">
    <property type="nucleotide sequence ID" value="NZ_CBCSDH010000008.1"/>
</dbReference>
<sequence length="177" mass="20074">MEQQLIDLGIKLSEALAKNTALAISTKIKAIKAKKNDKETINELEEIIQELISDKNELLQISQAYQQELISQKITKEDIEYITKEFIPKIKEISSHINDFEQASVITEILTPLISKETLTILQLLGFNFRKGIGEPLTELLRSLILSKSIPDPNKQIDLQLEILKNPSIAKNLNKIK</sequence>
<comment type="caution">
    <text evidence="2">The sequence shown here is derived from an EMBL/GenBank/DDBJ whole genome shotgun (WGS) entry which is preliminary data.</text>
</comment>
<proteinExistence type="predicted"/>
<organism evidence="2 3">
    <name type="scientific">Avibacterium endocarditidis</name>
    <dbReference type="NCBI Taxonomy" id="380674"/>
    <lineage>
        <taxon>Bacteria</taxon>
        <taxon>Pseudomonadati</taxon>
        <taxon>Pseudomonadota</taxon>
        <taxon>Gammaproteobacteria</taxon>
        <taxon>Pasteurellales</taxon>
        <taxon>Pasteurellaceae</taxon>
        <taxon>Avibacterium</taxon>
    </lineage>
</organism>
<protein>
    <recommendedName>
        <fullName evidence="4">DUF1641 domain-containing protein</fullName>
    </recommendedName>
</protein>
<dbReference type="Proteomes" id="UP000237229">
    <property type="component" value="Unassembled WGS sequence"/>
</dbReference>
<keyword evidence="1" id="KW-0175">Coiled coil</keyword>
<evidence type="ECO:0000313" key="2">
    <source>
        <dbReference type="EMBL" id="POY42507.1"/>
    </source>
</evidence>
<name>A0ABX4ZSM0_9PAST</name>
<reference evidence="2 3" key="1">
    <citation type="submission" date="2018-02" db="EMBL/GenBank/DDBJ databases">
        <title>Classification genera of Pasteurellaceae by whole genome sequence comparison.</title>
        <authorList>
            <person name="Christensen H."/>
        </authorList>
    </citation>
    <scope>NUCLEOTIDE SEQUENCE [LARGE SCALE GENOMIC DNA]</scope>
    <source>
        <strain evidence="2 3">20186H4H1</strain>
    </source>
</reference>
<evidence type="ECO:0000313" key="3">
    <source>
        <dbReference type="Proteomes" id="UP000237229"/>
    </source>
</evidence>